<dbReference type="EMBL" id="CM029040">
    <property type="protein sequence ID" value="KAG2634254.1"/>
    <property type="molecule type" value="Genomic_DNA"/>
</dbReference>
<keyword evidence="2" id="KW-1185">Reference proteome</keyword>
<proteinExistence type="predicted"/>
<accession>A0A8T0VLV3</accession>
<dbReference type="PANTHER" id="PTHR47510">
    <property type="entry name" value="REVERSE TRANSCRIPTASE DOMAIN-CONTAINING PROTEIN"/>
    <property type="match status" value="1"/>
</dbReference>
<evidence type="ECO:0000313" key="1">
    <source>
        <dbReference type="EMBL" id="KAG2634254.1"/>
    </source>
</evidence>
<comment type="caution">
    <text evidence="1">The sequence shown here is derived from an EMBL/GenBank/DDBJ whole genome shotgun (WGS) entry which is preliminary data.</text>
</comment>
<dbReference type="PANTHER" id="PTHR47510:SF3">
    <property type="entry name" value="ENDO_EXONUCLEASE_PHOSPHATASE DOMAIN-CONTAINING PROTEIN"/>
    <property type="match status" value="1"/>
</dbReference>
<organism evidence="1 2">
    <name type="scientific">Panicum virgatum</name>
    <name type="common">Blackwell switchgrass</name>
    <dbReference type="NCBI Taxonomy" id="38727"/>
    <lineage>
        <taxon>Eukaryota</taxon>
        <taxon>Viridiplantae</taxon>
        <taxon>Streptophyta</taxon>
        <taxon>Embryophyta</taxon>
        <taxon>Tracheophyta</taxon>
        <taxon>Spermatophyta</taxon>
        <taxon>Magnoliopsida</taxon>
        <taxon>Liliopsida</taxon>
        <taxon>Poales</taxon>
        <taxon>Poaceae</taxon>
        <taxon>PACMAD clade</taxon>
        <taxon>Panicoideae</taxon>
        <taxon>Panicodae</taxon>
        <taxon>Paniceae</taxon>
        <taxon>Panicinae</taxon>
        <taxon>Panicum</taxon>
        <taxon>Panicum sect. Hiantes</taxon>
    </lineage>
</organism>
<gene>
    <name evidence="1" type="ORF">PVAP13_2NG197500</name>
</gene>
<name>A0A8T0VLV3_PANVG</name>
<evidence type="ECO:0000313" key="2">
    <source>
        <dbReference type="Proteomes" id="UP000823388"/>
    </source>
</evidence>
<reference evidence="1" key="1">
    <citation type="submission" date="2020-05" db="EMBL/GenBank/DDBJ databases">
        <title>WGS assembly of Panicum virgatum.</title>
        <authorList>
            <person name="Lovell J.T."/>
            <person name="Jenkins J."/>
            <person name="Shu S."/>
            <person name="Juenger T.E."/>
            <person name="Schmutz J."/>
        </authorList>
    </citation>
    <scope>NUCLEOTIDE SEQUENCE</scope>
    <source>
        <strain evidence="1">AP13</strain>
    </source>
</reference>
<sequence>MLGEGPWEEGEDANDMWLKIATCVRKVASDVLGVSREGKQEGKDIWWWNDEVQRAIKEKECFKHLHLDNSATNIEGYKLAKRAAKRAMSVAKGKTYDDLYQRLGTKEGEKDIYRMTKIRERKTRDINQIKCIKDGTDRLLMKDDEIKGRWREYFDKLFNGENESTTFELDDSFDDTNRRFVRRFQEAEIGEALKRIKGGKAMGPDGSPLRCGDA</sequence>
<dbReference type="Proteomes" id="UP000823388">
    <property type="component" value="Chromosome 2N"/>
</dbReference>
<dbReference type="AlphaFoldDB" id="A0A8T0VLV3"/>
<protein>
    <submittedName>
        <fullName evidence="1">Uncharacterized protein</fullName>
    </submittedName>
</protein>